<dbReference type="SMART" id="SM00935">
    <property type="entry name" value="OmpH"/>
    <property type="match status" value="1"/>
</dbReference>
<dbReference type="EMBL" id="JBHLWB010000004">
    <property type="protein sequence ID" value="MFC0309155.1"/>
    <property type="molecule type" value="Genomic_DNA"/>
</dbReference>
<evidence type="ECO:0000256" key="1">
    <source>
        <dbReference type="ARBA" id="ARBA00009091"/>
    </source>
</evidence>
<reference evidence="5 6" key="1">
    <citation type="submission" date="2024-09" db="EMBL/GenBank/DDBJ databases">
        <authorList>
            <person name="Sun Q."/>
            <person name="Mori K."/>
        </authorList>
    </citation>
    <scope>NUCLEOTIDE SEQUENCE [LARGE SCALE GENOMIC DNA]</scope>
    <source>
        <strain evidence="5 6">CCM 7539</strain>
    </source>
</reference>
<sequence>MKKALKVTGLAIALASTTLFSSMASAEENIAYVNGNLLLNSSNIQQKIAKIQDEYKAAEAELVKKLEPKRKEIEDKRKKLEKDSKNLRQADIKKREEEIQKLIAAHDNEVYQLQQKYNELVAEEQDRTIKSIQGLIAQVAKEKKYTFVLTDTAFAYADSSKDITEQVIELLKKEAVSEKK</sequence>
<evidence type="ECO:0000256" key="3">
    <source>
        <dbReference type="SAM" id="Coils"/>
    </source>
</evidence>
<dbReference type="InterPro" id="IPR005632">
    <property type="entry name" value="Chaperone_Skp"/>
</dbReference>
<keyword evidence="2 4" id="KW-0732">Signal</keyword>
<evidence type="ECO:0000256" key="2">
    <source>
        <dbReference type="ARBA" id="ARBA00022729"/>
    </source>
</evidence>
<feature type="coiled-coil region" evidence="3">
    <location>
        <begin position="41"/>
        <end position="123"/>
    </location>
</feature>
<protein>
    <submittedName>
        <fullName evidence="5">OmpH family outer membrane protein</fullName>
    </submittedName>
</protein>
<evidence type="ECO:0000313" key="6">
    <source>
        <dbReference type="Proteomes" id="UP001589767"/>
    </source>
</evidence>
<name>A0ABV6H0K0_9PAST</name>
<proteinExistence type="inferred from homology"/>
<comment type="similarity">
    <text evidence="1">Belongs to the Skp family.</text>
</comment>
<dbReference type="SUPFAM" id="SSF111384">
    <property type="entry name" value="OmpH-like"/>
    <property type="match status" value="1"/>
</dbReference>
<dbReference type="Proteomes" id="UP001589767">
    <property type="component" value="Unassembled WGS sequence"/>
</dbReference>
<accession>A0ABV6H0K0</accession>
<dbReference type="InterPro" id="IPR024930">
    <property type="entry name" value="Skp_dom_sf"/>
</dbReference>
<feature type="chain" id="PRO_5046437410" evidence="4">
    <location>
        <begin position="27"/>
        <end position="180"/>
    </location>
</feature>
<comment type="caution">
    <text evidence="5">The sequence shown here is derived from an EMBL/GenBank/DDBJ whole genome shotgun (WGS) entry which is preliminary data.</text>
</comment>
<evidence type="ECO:0000313" key="5">
    <source>
        <dbReference type="EMBL" id="MFC0309155.1"/>
    </source>
</evidence>
<organism evidence="5 6">
    <name type="scientific">Gallibacterium trehalosifermentans</name>
    <dbReference type="NCBI Taxonomy" id="516935"/>
    <lineage>
        <taxon>Bacteria</taxon>
        <taxon>Pseudomonadati</taxon>
        <taxon>Pseudomonadota</taxon>
        <taxon>Gammaproteobacteria</taxon>
        <taxon>Pasteurellales</taxon>
        <taxon>Pasteurellaceae</taxon>
        <taxon>Gallibacterium</taxon>
    </lineage>
</organism>
<feature type="signal peptide" evidence="4">
    <location>
        <begin position="1"/>
        <end position="26"/>
    </location>
</feature>
<dbReference type="Pfam" id="PF03938">
    <property type="entry name" value="OmpH"/>
    <property type="match status" value="1"/>
</dbReference>
<dbReference type="RefSeq" id="WP_382370324.1">
    <property type="nucleotide sequence ID" value="NZ_JBHLWB010000004.1"/>
</dbReference>
<dbReference type="PANTHER" id="PTHR35089">
    <property type="entry name" value="CHAPERONE PROTEIN SKP"/>
    <property type="match status" value="1"/>
</dbReference>
<keyword evidence="3" id="KW-0175">Coiled coil</keyword>
<dbReference type="Gene3D" id="3.30.910.20">
    <property type="entry name" value="Skp domain"/>
    <property type="match status" value="1"/>
</dbReference>
<keyword evidence="6" id="KW-1185">Reference proteome</keyword>
<dbReference type="PANTHER" id="PTHR35089:SF1">
    <property type="entry name" value="CHAPERONE PROTEIN SKP"/>
    <property type="match status" value="1"/>
</dbReference>
<evidence type="ECO:0000256" key="4">
    <source>
        <dbReference type="SAM" id="SignalP"/>
    </source>
</evidence>
<gene>
    <name evidence="5" type="ORF">ACFFHK_05465</name>
</gene>